<proteinExistence type="predicted"/>
<dbReference type="RefSeq" id="WP_088904915.1">
    <property type="nucleotide sequence ID" value="NZ_CP022272.1"/>
</dbReference>
<accession>A0AAC9U174</accession>
<organism evidence="1 2">
    <name type="scientific">Shewanella marisflavi</name>
    <dbReference type="NCBI Taxonomy" id="260364"/>
    <lineage>
        <taxon>Bacteria</taxon>
        <taxon>Pseudomonadati</taxon>
        <taxon>Pseudomonadota</taxon>
        <taxon>Gammaproteobacteria</taxon>
        <taxon>Alteromonadales</taxon>
        <taxon>Shewanellaceae</taxon>
        <taxon>Shewanella</taxon>
    </lineage>
</organism>
<dbReference type="PANTHER" id="PTHR37950:SF1">
    <property type="entry name" value="4-HYDROXYPHENYLACETATE CATABOLISM PROTEIN"/>
    <property type="match status" value="1"/>
</dbReference>
<dbReference type="SUPFAM" id="SSF55331">
    <property type="entry name" value="Tautomerase/MIF"/>
    <property type="match status" value="1"/>
</dbReference>
<dbReference type="AlphaFoldDB" id="A0AAC9U174"/>
<dbReference type="GO" id="GO:0008704">
    <property type="term" value="F:5-carboxymethyl-2-hydroxymuconate delta-isomerase activity"/>
    <property type="evidence" value="ECO:0007669"/>
    <property type="project" value="InterPro"/>
</dbReference>
<dbReference type="EMBL" id="CP022272">
    <property type="protein sequence ID" value="ASJ97214.1"/>
    <property type="molecule type" value="Genomic_DNA"/>
</dbReference>
<protein>
    <submittedName>
        <fullName evidence="1">5-carboxymethyl-2-hydroxymuconate isomerase</fullName>
    </submittedName>
</protein>
<evidence type="ECO:0000313" key="2">
    <source>
        <dbReference type="Proteomes" id="UP000198233"/>
    </source>
</evidence>
<dbReference type="Pfam" id="PF02962">
    <property type="entry name" value="CHMI"/>
    <property type="match status" value="1"/>
</dbReference>
<gene>
    <name evidence="1" type="ORF">CFF01_11810</name>
</gene>
<dbReference type="Proteomes" id="UP000198233">
    <property type="component" value="Chromosome"/>
</dbReference>
<name>A0AAC9U174_9GAMM</name>
<dbReference type="PANTHER" id="PTHR37950">
    <property type="entry name" value="4-HYDROXYPHENYLACETATE CATABOLISM PROTEIN"/>
    <property type="match status" value="1"/>
</dbReference>
<sequence>MPHCIVEYSAPLAQQIAISALVKAVHQGAIESELFEPAAIKTRAYGAEYSCVGEIEDASFIHITLKIMPGRTDEQKQLLLQAIDRRIAPLCRQVSSITIEVLDIAKAHYFKRING</sequence>
<dbReference type="KEGG" id="smav:CFF01_11810"/>
<dbReference type="InterPro" id="IPR014347">
    <property type="entry name" value="Tautomerase/MIF_sf"/>
</dbReference>
<evidence type="ECO:0000313" key="1">
    <source>
        <dbReference type="EMBL" id="ASJ97214.1"/>
    </source>
</evidence>
<reference evidence="1 2" key="1">
    <citation type="submission" date="2017-06" db="EMBL/GenBank/DDBJ databases">
        <title>Complete genome sequence of Shewanella marisflavi EP1 associated with anaerobic 2,4-dinitrotoluene reduction and salt tolerance.</title>
        <authorList>
            <person name="Huang J."/>
        </authorList>
    </citation>
    <scope>NUCLEOTIDE SEQUENCE [LARGE SCALE GENOMIC DNA]</scope>
    <source>
        <strain evidence="1 2">EP1</strain>
    </source>
</reference>
<dbReference type="InterPro" id="IPR004220">
    <property type="entry name" value="5-COMe_2-OHmuconate_Isoase"/>
</dbReference>
<dbReference type="Gene3D" id="3.30.429.10">
    <property type="entry name" value="Macrophage Migration Inhibitory Factor"/>
    <property type="match status" value="1"/>
</dbReference>
<dbReference type="CDD" id="cd00580">
    <property type="entry name" value="CHMI"/>
    <property type="match status" value="1"/>
</dbReference>
<keyword evidence="1" id="KW-0413">Isomerase</keyword>